<keyword evidence="3" id="KW-1185">Reference proteome</keyword>
<organism evidence="2 3">
    <name type="scientific">Dryococelus australis</name>
    <dbReference type="NCBI Taxonomy" id="614101"/>
    <lineage>
        <taxon>Eukaryota</taxon>
        <taxon>Metazoa</taxon>
        <taxon>Ecdysozoa</taxon>
        <taxon>Arthropoda</taxon>
        <taxon>Hexapoda</taxon>
        <taxon>Insecta</taxon>
        <taxon>Pterygota</taxon>
        <taxon>Neoptera</taxon>
        <taxon>Polyneoptera</taxon>
        <taxon>Phasmatodea</taxon>
        <taxon>Verophasmatodea</taxon>
        <taxon>Anareolatae</taxon>
        <taxon>Phasmatidae</taxon>
        <taxon>Eurycanthinae</taxon>
        <taxon>Dryococelus</taxon>
    </lineage>
</organism>
<name>A0ABQ9GHL0_9NEOP</name>
<dbReference type="EMBL" id="JARBHB010000012">
    <property type="protein sequence ID" value="KAJ8871513.1"/>
    <property type="molecule type" value="Genomic_DNA"/>
</dbReference>
<protein>
    <recommendedName>
        <fullName evidence="4">DNA/RNA non-specific endonuclease domain-containing protein</fullName>
    </recommendedName>
</protein>
<reference evidence="2 3" key="1">
    <citation type="submission" date="2023-02" db="EMBL/GenBank/DDBJ databases">
        <title>LHISI_Scaffold_Assembly.</title>
        <authorList>
            <person name="Stuart O.P."/>
            <person name="Cleave R."/>
            <person name="Magrath M.J.L."/>
            <person name="Mikheyev A.S."/>
        </authorList>
    </citation>
    <scope>NUCLEOTIDE SEQUENCE [LARGE SCALE GENOMIC DNA]</scope>
    <source>
        <strain evidence="2">Daus_M_001</strain>
        <tissue evidence="2">Leg muscle</tissue>
    </source>
</reference>
<evidence type="ECO:0000313" key="3">
    <source>
        <dbReference type="Proteomes" id="UP001159363"/>
    </source>
</evidence>
<gene>
    <name evidence="2" type="ORF">PR048_027835</name>
</gene>
<sequence length="576" mass="63039">MRRIRLSPVRQAATLSSTKGRATFFRSVNPSNISQTLTFDGPTNGPPPSDGISTRPRSGKRNPIPIWGDTRDTSIAEISGRGGVVVRLLAFPPRRARFYPRRGVAPGFSHVGIVPLAGEFYRVSPVSPNLLIPALLRTHLASPSSAPKMGKYAEDGMERASYSGNESTTSLAAVLGDNKVLCSLARAAPGGGMLPVELFIMRCKHCGSVVVRFLTLLAARVVLSTHGSLAAYQSPAYGLLSLLSVYPSAVCKTHTVEVTATARWGDRSVSLLVSHQCKLGSIPGLVTPGFLHVRIVPLVGGFSPGFSVSPALSFPSCSILTLTLTTITLIGSQDLTVNSRINLFTHSPLTISEEYMHSEVRCWNTYRVGTTHQACELYVIFPLDASKVPSWYYGTWRCDVQRDFVPPQCVVKFKIMHDDTVNAERISQTFVGRHGYGNSAYLPTEYGLKSRTGKRGREDERETKKDGIVGTELPQVDGSDERAYCNTPDNSLNFYSRGHLRGVVYAGLVPYSLCRHLASMKPSSFFRYKRDHWKQCMVDTSHIPRDVARMTGVPLACILMSCNTSVCSWLCTVPLT</sequence>
<accession>A0ABQ9GHL0</accession>
<comment type="caution">
    <text evidence="2">The sequence shown here is derived from an EMBL/GenBank/DDBJ whole genome shotgun (WGS) entry which is preliminary data.</text>
</comment>
<proteinExistence type="predicted"/>
<evidence type="ECO:0000313" key="2">
    <source>
        <dbReference type="EMBL" id="KAJ8871513.1"/>
    </source>
</evidence>
<feature type="region of interest" description="Disordered" evidence="1">
    <location>
        <begin position="33"/>
        <end position="68"/>
    </location>
</feature>
<evidence type="ECO:0008006" key="4">
    <source>
        <dbReference type="Google" id="ProtNLM"/>
    </source>
</evidence>
<dbReference type="Proteomes" id="UP001159363">
    <property type="component" value="Chromosome 11"/>
</dbReference>
<evidence type="ECO:0000256" key="1">
    <source>
        <dbReference type="SAM" id="MobiDB-lite"/>
    </source>
</evidence>